<keyword evidence="3 5" id="KW-1133">Transmembrane helix</keyword>
<feature type="transmembrane region" description="Helical" evidence="5">
    <location>
        <begin position="104"/>
        <end position="125"/>
    </location>
</feature>
<protein>
    <submittedName>
        <fullName evidence="6">Membrane protein</fullName>
    </submittedName>
</protein>
<dbReference type="CDD" id="cd13128">
    <property type="entry name" value="MATE_Wzx_like"/>
    <property type="match status" value="1"/>
</dbReference>
<gene>
    <name evidence="6" type="ORF">BROSI_A1896</name>
</gene>
<dbReference type="InterPro" id="IPR052556">
    <property type="entry name" value="PolySynth_Transporter"/>
</dbReference>
<dbReference type="EMBL" id="BAFN01000001">
    <property type="protein sequence ID" value="GAN33376.1"/>
    <property type="molecule type" value="Genomic_DNA"/>
</dbReference>
<feature type="transmembrane region" description="Helical" evidence="5">
    <location>
        <begin position="38"/>
        <end position="56"/>
    </location>
</feature>
<dbReference type="PANTHER" id="PTHR43424">
    <property type="entry name" value="LOCUS PUTATIVE PROTEIN 1-RELATED"/>
    <property type="match status" value="1"/>
</dbReference>
<proteinExistence type="predicted"/>
<feature type="transmembrane region" description="Helical" evidence="5">
    <location>
        <begin position="131"/>
        <end position="154"/>
    </location>
</feature>
<sequence>MNYILTKLLPQFISIRLEGRTALQKILANTGWLFVDKILRMGVGLLVGVWVARYLGPEQFGLYNYALSFVALFSTFATLGLDGIVVRNIVRDPSCKEEILGTAFVLKLLGGVSTLILAVVAVSLLRPHENLTRWLVGITAAGMIFQAFDVIDFWFQSQVQSKYTVYAKNVAFLLITLVKIVLILVKAPLIVFAWAGLAEIVIGSVGLVIVYRINGFYVKTWIATISRSKMLVNDSWPLILSGIAIYIQARIDQVMLGEMVGDTEVGQYSAAMRLIEVFGFIPMIIYSSVLPKVSSAKVENESLYYERLLNIYRLMFLLFLVTAIPIYVFSNQIVITLFGNEYKMAGALLALFSIRLFFANFGVAKSLFITNENLFKYALFTAISGAITNIGLNYLLIPRYASRGAILATIASFFVTVFFVDFFHEKVRKNLRIMLKAMATPWEMRFR</sequence>
<keyword evidence="4 5" id="KW-0472">Membrane</keyword>
<evidence type="ECO:0000256" key="5">
    <source>
        <dbReference type="SAM" id="Phobius"/>
    </source>
</evidence>
<feature type="transmembrane region" description="Helical" evidence="5">
    <location>
        <begin position="311"/>
        <end position="330"/>
    </location>
</feature>
<comment type="caution">
    <text evidence="6">The sequence shown here is derived from an EMBL/GenBank/DDBJ whole genome shotgun (WGS) entry which is preliminary data.</text>
</comment>
<feature type="transmembrane region" description="Helical" evidence="5">
    <location>
        <begin position="403"/>
        <end position="424"/>
    </location>
</feature>
<feature type="transmembrane region" description="Helical" evidence="5">
    <location>
        <begin position="62"/>
        <end position="84"/>
    </location>
</feature>
<evidence type="ECO:0000256" key="1">
    <source>
        <dbReference type="ARBA" id="ARBA00004141"/>
    </source>
</evidence>
<feature type="transmembrane region" description="Helical" evidence="5">
    <location>
        <begin position="231"/>
        <end position="251"/>
    </location>
</feature>
<feature type="transmembrane region" description="Helical" evidence="5">
    <location>
        <begin position="375"/>
        <end position="397"/>
    </location>
</feature>
<dbReference type="RefSeq" id="WP_082059131.1">
    <property type="nucleotide sequence ID" value="NZ_BAFN01000001.1"/>
</dbReference>
<dbReference type="Pfam" id="PF01943">
    <property type="entry name" value="Polysacc_synt"/>
    <property type="match status" value="1"/>
</dbReference>
<reference evidence="7" key="1">
    <citation type="journal article" date="2015" name="Genome Announc.">
        <title>Draft Genome Sequence of an Anaerobic Ammonium-Oxidizing Bacterium, "Candidatus Brocadia sinica".</title>
        <authorList>
            <person name="Oshiki M."/>
            <person name="Shinyako-Hata K."/>
            <person name="Satoh H."/>
            <person name="Okabe S."/>
        </authorList>
    </citation>
    <scope>NUCLEOTIDE SEQUENCE [LARGE SCALE GENOMIC DNA]</scope>
    <source>
        <strain evidence="7">JPN1</strain>
    </source>
</reference>
<evidence type="ECO:0000313" key="7">
    <source>
        <dbReference type="Proteomes" id="UP000032309"/>
    </source>
</evidence>
<dbReference type="Proteomes" id="UP000032309">
    <property type="component" value="Unassembled WGS sequence"/>
</dbReference>
<dbReference type="InterPro" id="IPR002797">
    <property type="entry name" value="Polysacc_synth"/>
</dbReference>
<organism evidence="6 7">
    <name type="scientific">Candidatus Brocadia sinica JPN1</name>
    <dbReference type="NCBI Taxonomy" id="1197129"/>
    <lineage>
        <taxon>Bacteria</taxon>
        <taxon>Pseudomonadati</taxon>
        <taxon>Planctomycetota</taxon>
        <taxon>Candidatus Brocadiia</taxon>
        <taxon>Candidatus Brocadiales</taxon>
        <taxon>Candidatus Brocadiaceae</taxon>
        <taxon>Candidatus Brocadia</taxon>
    </lineage>
</organism>
<feature type="transmembrane region" description="Helical" evidence="5">
    <location>
        <begin position="342"/>
        <end position="363"/>
    </location>
</feature>
<keyword evidence="2 5" id="KW-0812">Transmembrane</keyword>
<evidence type="ECO:0000256" key="4">
    <source>
        <dbReference type="ARBA" id="ARBA00023136"/>
    </source>
</evidence>
<comment type="subcellular location">
    <subcellularLocation>
        <location evidence="1">Membrane</location>
        <topology evidence="1">Multi-pass membrane protein</topology>
    </subcellularLocation>
</comment>
<evidence type="ECO:0000256" key="2">
    <source>
        <dbReference type="ARBA" id="ARBA00022692"/>
    </source>
</evidence>
<dbReference type="PANTHER" id="PTHR43424:SF1">
    <property type="entry name" value="LOCUS PUTATIVE PROTEIN 1-RELATED"/>
    <property type="match status" value="1"/>
</dbReference>
<accession>A0ABQ0JXE7</accession>
<evidence type="ECO:0000256" key="3">
    <source>
        <dbReference type="ARBA" id="ARBA00022989"/>
    </source>
</evidence>
<feature type="transmembrane region" description="Helical" evidence="5">
    <location>
        <begin position="271"/>
        <end position="290"/>
    </location>
</feature>
<feature type="transmembrane region" description="Helical" evidence="5">
    <location>
        <begin position="191"/>
        <end position="211"/>
    </location>
</feature>
<keyword evidence="7" id="KW-1185">Reference proteome</keyword>
<name>A0ABQ0JXE7_9BACT</name>
<evidence type="ECO:0000313" key="6">
    <source>
        <dbReference type="EMBL" id="GAN33376.1"/>
    </source>
</evidence>
<feature type="transmembrane region" description="Helical" evidence="5">
    <location>
        <begin position="166"/>
        <end position="185"/>
    </location>
</feature>